<organism evidence="1 2">
    <name type="scientific">Forsythia ovata</name>
    <dbReference type="NCBI Taxonomy" id="205694"/>
    <lineage>
        <taxon>Eukaryota</taxon>
        <taxon>Viridiplantae</taxon>
        <taxon>Streptophyta</taxon>
        <taxon>Embryophyta</taxon>
        <taxon>Tracheophyta</taxon>
        <taxon>Spermatophyta</taxon>
        <taxon>Magnoliopsida</taxon>
        <taxon>eudicotyledons</taxon>
        <taxon>Gunneridae</taxon>
        <taxon>Pentapetalae</taxon>
        <taxon>asterids</taxon>
        <taxon>lamiids</taxon>
        <taxon>Lamiales</taxon>
        <taxon>Oleaceae</taxon>
        <taxon>Forsythieae</taxon>
        <taxon>Forsythia</taxon>
    </lineage>
</organism>
<sequence length="166" mass="18965">MDSMRLAKDAVKNPVVAVKDTFLWYKEAVSLQIEAFLEEKLYGVAGCSMVCNYWDEDGDWLKDEEDAEREPQKAVKKLIHGSEVEMKLQEEMNMEEVIVGSAGKWKEKCRESVGVVELLECLEREAIMGEDEGKEATDYNRRAQIFDTSSRVFKALKETTSSKHDS</sequence>
<dbReference type="PANTHER" id="PTHR37758">
    <property type="entry name" value="OS03G0334300 PROTEIN"/>
    <property type="match status" value="1"/>
</dbReference>
<evidence type="ECO:0000313" key="2">
    <source>
        <dbReference type="Proteomes" id="UP001604277"/>
    </source>
</evidence>
<proteinExistence type="predicted"/>
<dbReference type="PANTHER" id="PTHR37758:SF1">
    <property type="entry name" value="OS03G0334300 PROTEIN"/>
    <property type="match status" value="1"/>
</dbReference>
<protein>
    <submittedName>
        <fullName evidence="1">Uncharacterized protein</fullName>
    </submittedName>
</protein>
<gene>
    <name evidence="1" type="ORF">Fot_00675</name>
</gene>
<keyword evidence="2" id="KW-1185">Reference proteome</keyword>
<reference evidence="2" key="1">
    <citation type="submission" date="2024-07" db="EMBL/GenBank/DDBJ databases">
        <title>Two chromosome-level genome assemblies of Korean endemic species Abeliophyllum distichum and Forsythia ovata (Oleaceae).</title>
        <authorList>
            <person name="Jang H."/>
        </authorList>
    </citation>
    <scope>NUCLEOTIDE SEQUENCE [LARGE SCALE GENOMIC DNA]</scope>
</reference>
<evidence type="ECO:0000313" key="1">
    <source>
        <dbReference type="EMBL" id="KAL2555936.1"/>
    </source>
</evidence>
<name>A0ABD1X2A1_9LAMI</name>
<dbReference type="Proteomes" id="UP001604277">
    <property type="component" value="Unassembled WGS sequence"/>
</dbReference>
<accession>A0ABD1X2A1</accession>
<dbReference type="EMBL" id="JBFOLJ010000001">
    <property type="protein sequence ID" value="KAL2555936.1"/>
    <property type="molecule type" value="Genomic_DNA"/>
</dbReference>
<dbReference type="AlphaFoldDB" id="A0ABD1X2A1"/>
<comment type="caution">
    <text evidence="1">The sequence shown here is derived from an EMBL/GenBank/DDBJ whole genome shotgun (WGS) entry which is preliminary data.</text>
</comment>